<dbReference type="CDD" id="cd06578">
    <property type="entry name" value="HemD"/>
    <property type="match status" value="1"/>
</dbReference>
<feature type="domain" description="Tetrapyrrole biosynthesis uroporphyrinogen III synthase" evidence="10">
    <location>
        <begin position="20"/>
        <end position="248"/>
    </location>
</feature>
<dbReference type="Pfam" id="PF02602">
    <property type="entry name" value="HEM4"/>
    <property type="match status" value="1"/>
</dbReference>
<evidence type="ECO:0000256" key="6">
    <source>
        <dbReference type="ARBA" id="ARBA00037589"/>
    </source>
</evidence>
<name>A0A1M6F8W0_9BACT</name>
<evidence type="ECO:0000256" key="7">
    <source>
        <dbReference type="ARBA" id="ARBA00040167"/>
    </source>
</evidence>
<keyword evidence="12" id="KW-1185">Reference proteome</keyword>
<evidence type="ECO:0000313" key="11">
    <source>
        <dbReference type="EMBL" id="SHI94147.1"/>
    </source>
</evidence>
<evidence type="ECO:0000256" key="2">
    <source>
        <dbReference type="ARBA" id="ARBA00008133"/>
    </source>
</evidence>
<dbReference type="UniPathway" id="UPA00251">
    <property type="reaction ID" value="UER00320"/>
</dbReference>
<evidence type="ECO:0000256" key="9">
    <source>
        <dbReference type="RuleBase" id="RU366031"/>
    </source>
</evidence>
<proteinExistence type="inferred from homology"/>
<evidence type="ECO:0000256" key="1">
    <source>
        <dbReference type="ARBA" id="ARBA00004772"/>
    </source>
</evidence>
<dbReference type="AlphaFoldDB" id="A0A1M6F8W0"/>
<comment type="function">
    <text evidence="6 9">Catalyzes cyclization of the linear tetrapyrrole, hydroxymethylbilane, to the macrocyclic uroporphyrinogen III.</text>
</comment>
<dbReference type="InterPro" id="IPR036108">
    <property type="entry name" value="4pyrrol_syn_uPrphyn_synt_sf"/>
</dbReference>
<dbReference type="STRING" id="1168035.SAMN05444280_10875"/>
<dbReference type="PANTHER" id="PTHR38042:SF1">
    <property type="entry name" value="UROPORPHYRINOGEN-III SYNTHASE, CHLOROPLASTIC"/>
    <property type="match status" value="1"/>
</dbReference>
<evidence type="ECO:0000256" key="8">
    <source>
        <dbReference type="ARBA" id="ARBA00048617"/>
    </source>
</evidence>
<dbReference type="Gene3D" id="3.40.50.10090">
    <property type="match status" value="2"/>
</dbReference>
<dbReference type="GO" id="GO:0006780">
    <property type="term" value="P:uroporphyrinogen III biosynthetic process"/>
    <property type="evidence" value="ECO:0007669"/>
    <property type="project" value="UniProtKB-UniRule"/>
</dbReference>
<gene>
    <name evidence="11" type="ORF">SAMN05444280_10875</name>
</gene>
<dbReference type="SUPFAM" id="SSF69618">
    <property type="entry name" value="HemD-like"/>
    <property type="match status" value="1"/>
</dbReference>
<dbReference type="GO" id="GO:0006782">
    <property type="term" value="P:protoporphyrinogen IX biosynthetic process"/>
    <property type="evidence" value="ECO:0007669"/>
    <property type="project" value="UniProtKB-UniRule"/>
</dbReference>
<evidence type="ECO:0000256" key="5">
    <source>
        <dbReference type="ARBA" id="ARBA00023244"/>
    </source>
</evidence>
<dbReference type="PANTHER" id="PTHR38042">
    <property type="entry name" value="UROPORPHYRINOGEN-III SYNTHASE, CHLOROPLASTIC"/>
    <property type="match status" value="1"/>
</dbReference>
<keyword evidence="5 9" id="KW-0627">Porphyrin biosynthesis</keyword>
<keyword evidence="4 9" id="KW-0456">Lyase</keyword>
<dbReference type="Proteomes" id="UP000184050">
    <property type="component" value="Unassembled WGS sequence"/>
</dbReference>
<dbReference type="EMBL" id="FQZE01000008">
    <property type="protein sequence ID" value="SHI94147.1"/>
    <property type="molecule type" value="Genomic_DNA"/>
</dbReference>
<evidence type="ECO:0000313" key="12">
    <source>
        <dbReference type="Proteomes" id="UP000184050"/>
    </source>
</evidence>
<dbReference type="OrthoDB" id="9815856at2"/>
<comment type="similarity">
    <text evidence="2 9">Belongs to the uroporphyrinogen-III synthase family.</text>
</comment>
<sequence length="256" mass="28910">MDLPLKNKLFISTRPAGRSDEMKNLFESAGAELLEMPLIKIEPLSISAEEKMLVKNIEMFDWLILTSANGVHYFFETYNNITDKQKLPGHLKIAVIGNKTQQKLEEYGYSPDFVNPGNTAEDFSEAFLKHLQKEKQHPDILLALGKLARTVIQDALTDIANCTRIDFYTTVIPEKVDPNILKRIEEDRYEMLIFTSPSGIKNFLKISGTQQPEKLRVACIGEITARTAIENKIEPFVVAEKATANGLADAIINYYN</sequence>
<comment type="catalytic activity">
    <reaction evidence="8 9">
        <text>hydroxymethylbilane = uroporphyrinogen III + H2O</text>
        <dbReference type="Rhea" id="RHEA:18965"/>
        <dbReference type="ChEBI" id="CHEBI:15377"/>
        <dbReference type="ChEBI" id="CHEBI:57308"/>
        <dbReference type="ChEBI" id="CHEBI:57845"/>
        <dbReference type="EC" id="4.2.1.75"/>
    </reaction>
</comment>
<protein>
    <recommendedName>
        <fullName evidence="7 9">Uroporphyrinogen-III synthase</fullName>
        <ecNumber evidence="3 9">4.2.1.75</ecNumber>
    </recommendedName>
</protein>
<organism evidence="11 12">
    <name type="scientific">Tangfeifania diversioriginum</name>
    <dbReference type="NCBI Taxonomy" id="1168035"/>
    <lineage>
        <taxon>Bacteria</taxon>
        <taxon>Pseudomonadati</taxon>
        <taxon>Bacteroidota</taxon>
        <taxon>Bacteroidia</taxon>
        <taxon>Marinilabiliales</taxon>
        <taxon>Prolixibacteraceae</taxon>
        <taxon>Tangfeifania</taxon>
    </lineage>
</organism>
<comment type="pathway">
    <text evidence="1 9">Porphyrin-containing compound metabolism; protoporphyrin-IX biosynthesis; coproporphyrinogen-III from 5-aminolevulinate: step 3/4.</text>
</comment>
<evidence type="ECO:0000259" key="10">
    <source>
        <dbReference type="Pfam" id="PF02602"/>
    </source>
</evidence>
<accession>A0A1M6F8W0</accession>
<evidence type="ECO:0000256" key="4">
    <source>
        <dbReference type="ARBA" id="ARBA00023239"/>
    </source>
</evidence>
<dbReference type="GO" id="GO:0004852">
    <property type="term" value="F:uroporphyrinogen-III synthase activity"/>
    <property type="evidence" value="ECO:0007669"/>
    <property type="project" value="UniProtKB-UniRule"/>
</dbReference>
<dbReference type="InterPro" id="IPR039793">
    <property type="entry name" value="UROS/Hem4"/>
</dbReference>
<evidence type="ECO:0000256" key="3">
    <source>
        <dbReference type="ARBA" id="ARBA00013109"/>
    </source>
</evidence>
<reference evidence="11 12" key="1">
    <citation type="submission" date="2016-11" db="EMBL/GenBank/DDBJ databases">
        <authorList>
            <person name="Jaros S."/>
            <person name="Januszkiewicz K."/>
            <person name="Wedrychowicz H."/>
        </authorList>
    </citation>
    <scope>NUCLEOTIDE SEQUENCE [LARGE SCALE GENOMIC DNA]</scope>
    <source>
        <strain evidence="11 12">DSM 27063</strain>
    </source>
</reference>
<dbReference type="InterPro" id="IPR003754">
    <property type="entry name" value="4pyrrol_synth_uPrphyn_synth"/>
</dbReference>
<dbReference type="RefSeq" id="WP_073167765.1">
    <property type="nucleotide sequence ID" value="NZ_FQZE01000008.1"/>
</dbReference>
<dbReference type="EC" id="4.2.1.75" evidence="3 9"/>